<proteinExistence type="predicted"/>
<protein>
    <submittedName>
        <fullName evidence="1">Uncharacterized protein</fullName>
    </submittedName>
</protein>
<reference evidence="1 2" key="1">
    <citation type="journal article" date="2016" name="Nat. Commun.">
        <title>Thousands of microbial genomes shed light on interconnected biogeochemical processes in an aquifer system.</title>
        <authorList>
            <person name="Anantharaman K."/>
            <person name="Brown C.T."/>
            <person name="Hug L.A."/>
            <person name="Sharon I."/>
            <person name="Castelle C.J."/>
            <person name="Probst A.J."/>
            <person name="Thomas B.C."/>
            <person name="Singh A."/>
            <person name="Wilkins M.J."/>
            <person name="Karaoz U."/>
            <person name="Brodie E.L."/>
            <person name="Williams K.H."/>
            <person name="Hubbard S.S."/>
            <person name="Banfield J.F."/>
        </authorList>
    </citation>
    <scope>NUCLEOTIDE SEQUENCE [LARGE SCALE GENOMIC DNA]</scope>
</reference>
<sequence>MALEEVGIDVSVLGTLALPYLWRPGEHPYGRPLSIYTIVRSLGIIQETDTRRFFGPNELPDNIVKVHRRFIEQHLFLV</sequence>
<comment type="caution">
    <text evidence="1">The sequence shown here is derived from an EMBL/GenBank/DDBJ whole genome shotgun (WGS) entry which is preliminary data.</text>
</comment>
<gene>
    <name evidence="1" type="ORF">A3C92_03705</name>
</gene>
<accession>A0A1G2KX71</accession>
<dbReference type="Proteomes" id="UP000177177">
    <property type="component" value="Unassembled WGS sequence"/>
</dbReference>
<organism evidence="1 2">
    <name type="scientific">Candidatus Sungbacteria bacterium RIFCSPHIGHO2_02_FULL_53_17</name>
    <dbReference type="NCBI Taxonomy" id="1802275"/>
    <lineage>
        <taxon>Bacteria</taxon>
        <taxon>Candidatus Sungiibacteriota</taxon>
    </lineage>
</organism>
<dbReference type="EMBL" id="MHQN01000006">
    <property type="protein sequence ID" value="OHA04020.1"/>
    <property type="molecule type" value="Genomic_DNA"/>
</dbReference>
<evidence type="ECO:0000313" key="1">
    <source>
        <dbReference type="EMBL" id="OHA04020.1"/>
    </source>
</evidence>
<name>A0A1G2KX71_9BACT</name>
<dbReference type="AlphaFoldDB" id="A0A1G2KX71"/>
<evidence type="ECO:0000313" key="2">
    <source>
        <dbReference type="Proteomes" id="UP000177177"/>
    </source>
</evidence>